<comment type="caution">
    <text evidence="1">The sequence shown here is derived from an EMBL/GenBank/DDBJ whole genome shotgun (WGS) entry which is preliminary data.</text>
</comment>
<reference evidence="1 2" key="1">
    <citation type="submission" date="2021-06" db="EMBL/GenBank/DDBJ databases">
        <title>44 bacteria genomes isolated from Dapeng, Shenzhen.</title>
        <authorList>
            <person name="Zheng W."/>
            <person name="Yu S."/>
            <person name="Huang Y."/>
        </authorList>
    </citation>
    <scope>NUCLEOTIDE SEQUENCE [LARGE SCALE GENOMIC DNA]</scope>
    <source>
        <strain evidence="1 2">DP5N14-6</strain>
    </source>
</reference>
<evidence type="ECO:0000313" key="2">
    <source>
        <dbReference type="Proteomes" id="UP000766609"/>
    </source>
</evidence>
<name>A0ABS7N141_9BACT</name>
<dbReference type="Proteomes" id="UP000766609">
    <property type="component" value="Unassembled WGS sequence"/>
</dbReference>
<sequence length="346" mass="39258">MSASCSRDDDTIIKVSSLSSQSIEIKEFELVEFSQIPFSGIIDQWKIGNEGFTILANSVIYHYTTPSSQPIVFSSEEFLELKGCIISDFAVSDGKIYTLCEGKGIALSFDLENKQYQETLDLQVDAAQVEIVGGRAFVYQTPNTLNQDPELNFQLLTFPITSPDRLKKYLSYPASLSNSYEFNVLTNQALISTGNSVIFSRMLNDSIMHLSPEGDWISTERLHVASPIADDQPSVGLEEERLYFPLYMSQSKDWRLYTILKNGSFQTLVHHFPSGKKTLVDKLRLPNEIQIPLLGQLHGKNVFVLLTEEAFMEFNQNESYPEPFQRLKNYEMPFVFLRIPLSELPA</sequence>
<evidence type="ECO:0000313" key="1">
    <source>
        <dbReference type="EMBL" id="MBY5950019.1"/>
    </source>
</evidence>
<accession>A0ABS7N141</accession>
<dbReference type="EMBL" id="JAHVHP010000001">
    <property type="protein sequence ID" value="MBY5950019.1"/>
    <property type="molecule type" value="Genomic_DNA"/>
</dbReference>
<organism evidence="1 2">
    <name type="scientific">Algoriphagus marincola</name>
    <dbReference type="NCBI Taxonomy" id="264027"/>
    <lineage>
        <taxon>Bacteria</taxon>
        <taxon>Pseudomonadati</taxon>
        <taxon>Bacteroidota</taxon>
        <taxon>Cytophagia</taxon>
        <taxon>Cytophagales</taxon>
        <taxon>Cyclobacteriaceae</taxon>
        <taxon>Algoriphagus</taxon>
    </lineage>
</organism>
<dbReference type="RefSeq" id="WP_222583099.1">
    <property type="nucleotide sequence ID" value="NZ_JAHVHP010000001.1"/>
</dbReference>
<gene>
    <name evidence="1" type="ORF">KUV23_03480</name>
</gene>
<protein>
    <submittedName>
        <fullName evidence="1">6-bladed beta-propeller</fullName>
    </submittedName>
</protein>
<proteinExistence type="predicted"/>
<keyword evidence="2" id="KW-1185">Reference proteome</keyword>